<feature type="compositionally biased region" description="Polar residues" evidence="2">
    <location>
        <begin position="313"/>
        <end position="335"/>
    </location>
</feature>
<dbReference type="SUPFAM" id="SSF47923">
    <property type="entry name" value="Ypt/Rab-GAP domain of gyp1p"/>
    <property type="match status" value="2"/>
</dbReference>
<evidence type="ECO:0000313" key="4">
    <source>
        <dbReference type="EMBL" id="WFC99542.1"/>
    </source>
</evidence>
<feature type="region of interest" description="Disordered" evidence="2">
    <location>
        <begin position="135"/>
        <end position="162"/>
    </location>
</feature>
<feature type="region of interest" description="Disordered" evidence="2">
    <location>
        <begin position="189"/>
        <end position="347"/>
    </location>
</feature>
<keyword evidence="5" id="KW-1185">Reference proteome</keyword>
<dbReference type="Pfam" id="PF00566">
    <property type="entry name" value="RabGAP-TBC"/>
    <property type="match status" value="1"/>
</dbReference>
<dbReference type="SMART" id="SM00164">
    <property type="entry name" value="TBC"/>
    <property type="match status" value="1"/>
</dbReference>
<dbReference type="InterPro" id="IPR050302">
    <property type="entry name" value="Rab_GAP_TBC_domain"/>
</dbReference>
<dbReference type="PANTHER" id="PTHR47219">
    <property type="entry name" value="RAB GTPASE-ACTIVATING PROTEIN 1-LIKE"/>
    <property type="match status" value="1"/>
</dbReference>
<feature type="compositionally biased region" description="Polar residues" evidence="2">
    <location>
        <begin position="150"/>
        <end position="160"/>
    </location>
</feature>
<dbReference type="AlphaFoldDB" id="A0AAJ5YTL6"/>
<feature type="compositionally biased region" description="Polar residues" evidence="2">
    <location>
        <begin position="246"/>
        <end position="267"/>
    </location>
</feature>
<feature type="compositionally biased region" description="Low complexity" evidence="2">
    <location>
        <begin position="189"/>
        <end position="200"/>
    </location>
</feature>
<feature type="region of interest" description="Disordered" evidence="2">
    <location>
        <begin position="74"/>
        <end position="104"/>
    </location>
</feature>
<accession>A0AAJ5YTL6</accession>
<dbReference type="GO" id="GO:0005096">
    <property type="term" value="F:GTPase activator activity"/>
    <property type="evidence" value="ECO:0007669"/>
    <property type="project" value="TreeGrafter"/>
</dbReference>
<feature type="coiled-coil region" evidence="1">
    <location>
        <begin position="357"/>
        <end position="387"/>
    </location>
</feature>
<evidence type="ECO:0000256" key="2">
    <source>
        <dbReference type="SAM" id="MobiDB-lite"/>
    </source>
</evidence>
<feature type="domain" description="Rab-GAP TBC" evidence="3">
    <location>
        <begin position="414"/>
        <end position="646"/>
    </location>
</feature>
<reference evidence="4 5" key="1">
    <citation type="submission" date="2023-03" db="EMBL/GenBank/DDBJ databases">
        <title>Mating type loci evolution in Malassezia.</title>
        <authorList>
            <person name="Coelho M.A."/>
        </authorList>
    </citation>
    <scope>NUCLEOTIDE SEQUENCE [LARGE SCALE GENOMIC DNA]</scope>
    <source>
        <strain evidence="4 5">CBS 9725</strain>
    </source>
</reference>
<evidence type="ECO:0000313" key="5">
    <source>
        <dbReference type="Proteomes" id="UP001219567"/>
    </source>
</evidence>
<dbReference type="EMBL" id="CP119945">
    <property type="protein sequence ID" value="WFC99542.1"/>
    <property type="molecule type" value="Genomic_DNA"/>
</dbReference>
<proteinExistence type="predicted"/>
<dbReference type="Gene3D" id="1.10.472.80">
    <property type="entry name" value="Ypt/Rab-GAP domain of gyp1p, domain 3"/>
    <property type="match status" value="1"/>
</dbReference>
<dbReference type="GO" id="GO:0031267">
    <property type="term" value="F:small GTPase binding"/>
    <property type="evidence" value="ECO:0007669"/>
    <property type="project" value="TreeGrafter"/>
</dbReference>
<evidence type="ECO:0000259" key="3">
    <source>
        <dbReference type="PROSITE" id="PS50086"/>
    </source>
</evidence>
<evidence type="ECO:0000256" key="1">
    <source>
        <dbReference type="SAM" id="Coils"/>
    </source>
</evidence>
<organism evidence="4 5">
    <name type="scientific">Malassezia yamatoensis</name>
    <dbReference type="NCBI Taxonomy" id="253288"/>
    <lineage>
        <taxon>Eukaryota</taxon>
        <taxon>Fungi</taxon>
        <taxon>Dikarya</taxon>
        <taxon>Basidiomycota</taxon>
        <taxon>Ustilaginomycotina</taxon>
        <taxon>Malasseziomycetes</taxon>
        <taxon>Malasseziales</taxon>
        <taxon>Malasseziaceae</taxon>
        <taxon>Malassezia</taxon>
    </lineage>
</organism>
<name>A0AAJ5YTL6_9BASI</name>
<gene>
    <name evidence="4" type="ORF">MYAM1_002287</name>
</gene>
<dbReference type="InterPro" id="IPR035969">
    <property type="entry name" value="Rab-GAP_TBC_sf"/>
</dbReference>
<dbReference type="Proteomes" id="UP001219567">
    <property type="component" value="Chromosome 3"/>
</dbReference>
<protein>
    <recommendedName>
        <fullName evidence="3">Rab-GAP TBC domain-containing protein</fullName>
    </recommendedName>
</protein>
<dbReference type="Gene3D" id="1.10.10.750">
    <property type="entry name" value="Ypt/Rab-GAP domain of gyp1p, domain 1"/>
    <property type="match status" value="1"/>
</dbReference>
<dbReference type="PROSITE" id="PS50086">
    <property type="entry name" value="TBC_RABGAP"/>
    <property type="match status" value="1"/>
</dbReference>
<dbReference type="InterPro" id="IPR000195">
    <property type="entry name" value="Rab-GAP-TBC_dom"/>
</dbReference>
<dbReference type="PANTHER" id="PTHR47219:SF9">
    <property type="entry name" value="GTPASE ACTIVATING PROTEIN AND CENTROSOME-ASSOCIATED, ISOFORM B"/>
    <property type="match status" value="1"/>
</dbReference>
<keyword evidence="1" id="KW-0175">Coiled coil</keyword>
<feature type="compositionally biased region" description="Polar residues" evidence="2">
    <location>
        <begin position="95"/>
        <end position="104"/>
    </location>
</feature>
<dbReference type="Gene3D" id="1.10.8.270">
    <property type="entry name" value="putative rabgap domain of human tbc1 domain family member 14 like domains"/>
    <property type="match status" value="1"/>
</dbReference>
<sequence>MHNSISSVTELEDIDEPEDFVEIELDEDDPSRGEAIHASVTELGSLRTSYRRGPRWWKSQLAVDVVQEPDTVVEPCTPCVQDSTPPRPSLRRHSIASSSPGPTIPNTAAFNCETMPPPPVPGNSTPVRRRAEGRYRSRLEQPHPMPGYSRMSSSFDQPSIPNGVRFDSTIEPGVSITVADETGELYVVRSPRPCSSPSPREMSDHHSFALHVNEALMQLKDAPGPRGEAALQRSASMPVGYDVSQRKLSLSESVHGTEQQPGPSNLAKSPLQASGELRAEHWRKRVPSPLGPRRGSGSEKQAEDPPDAPEIETGSQRTSTEPPSSKQAGPSNLTRMTHLPPKSRKEEARHLADFTAMMQQSKEKERIQNQKQEAKRLQKEQLAIETRQVWNEEILPCWTRAKHEPKYRNLWWQGIPQTLRARLWPRAVGNNLMLPHDLFQRACKEAANAKKQNAIPAPLCQEIDQEIANTLPSLGLFHCEGAPLHQDLKNVLYAYVILRADEASQRLNQGSMEMEALDELFLLFVPGSAYLTAMLLLNLPAPQAFLALLNLIASNAWLRSIYHLDRHQAKNPDVSESSQPAAKQLQGFERVFNTLLADKMPNVYANLHKSGIRTSDYVRPWIRTLFVPWLDIDTVSRVWDIILLDNGVNMYRVALALVQLLEPRLYDHDQRELLSVLQGNNPGALSVWRRTSARRSEEDRPKDQIYSQYCIDESSLFNMLQSQESWWRDSTLKRLLDRELS</sequence>